<accession>A0A0C2WQM8</accession>
<dbReference type="Proteomes" id="UP000054549">
    <property type="component" value="Unassembled WGS sequence"/>
</dbReference>
<dbReference type="HOGENOM" id="CLU_3105836_0_0_1"/>
<reference evidence="1 2" key="1">
    <citation type="submission" date="2014-04" db="EMBL/GenBank/DDBJ databases">
        <title>Evolutionary Origins and Diversification of the Mycorrhizal Mutualists.</title>
        <authorList>
            <consortium name="DOE Joint Genome Institute"/>
            <consortium name="Mycorrhizal Genomics Consortium"/>
            <person name="Kohler A."/>
            <person name="Kuo A."/>
            <person name="Nagy L.G."/>
            <person name="Floudas D."/>
            <person name="Copeland A."/>
            <person name="Barry K.W."/>
            <person name="Cichocki N."/>
            <person name="Veneault-Fourrey C."/>
            <person name="LaButti K."/>
            <person name="Lindquist E.A."/>
            <person name="Lipzen A."/>
            <person name="Lundell T."/>
            <person name="Morin E."/>
            <person name="Murat C."/>
            <person name="Riley R."/>
            <person name="Ohm R."/>
            <person name="Sun H."/>
            <person name="Tunlid A."/>
            <person name="Henrissat B."/>
            <person name="Grigoriev I.V."/>
            <person name="Hibbett D.S."/>
            <person name="Martin F."/>
        </authorList>
    </citation>
    <scope>NUCLEOTIDE SEQUENCE [LARGE SCALE GENOMIC DNA]</scope>
    <source>
        <strain evidence="1 2">Koide BX008</strain>
    </source>
</reference>
<dbReference type="AlphaFoldDB" id="A0A0C2WQM8"/>
<organism evidence="1 2">
    <name type="scientific">Amanita muscaria (strain Koide BX008)</name>
    <dbReference type="NCBI Taxonomy" id="946122"/>
    <lineage>
        <taxon>Eukaryota</taxon>
        <taxon>Fungi</taxon>
        <taxon>Dikarya</taxon>
        <taxon>Basidiomycota</taxon>
        <taxon>Agaricomycotina</taxon>
        <taxon>Agaricomycetes</taxon>
        <taxon>Agaricomycetidae</taxon>
        <taxon>Agaricales</taxon>
        <taxon>Pluteineae</taxon>
        <taxon>Amanitaceae</taxon>
        <taxon>Amanita</taxon>
    </lineage>
</organism>
<dbReference type="EMBL" id="KN818335">
    <property type="protein sequence ID" value="KIL58553.1"/>
    <property type="molecule type" value="Genomic_DNA"/>
</dbReference>
<keyword evidence="2" id="KW-1185">Reference proteome</keyword>
<protein>
    <submittedName>
        <fullName evidence="1">Uncharacterized protein</fullName>
    </submittedName>
</protein>
<proteinExistence type="predicted"/>
<sequence length="51" mass="6109">MESYLIVYWISTSSCLRYHPLPYRSTSTPQPSYPPQCVMRRRKAEAWDVEQ</sequence>
<gene>
    <name evidence="1" type="ORF">M378DRAFT_170451</name>
</gene>
<evidence type="ECO:0000313" key="2">
    <source>
        <dbReference type="Proteomes" id="UP000054549"/>
    </source>
</evidence>
<name>A0A0C2WQM8_AMAMK</name>
<dbReference type="InParanoid" id="A0A0C2WQM8"/>
<evidence type="ECO:0000313" key="1">
    <source>
        <dbReference type="EMBL" id="KIL58553.1"/>
    </source>
</evidence>